<protein>
    <recommendedName>
        <fullName evidence="2">Peptidase S1 domain-containing protein</fullName>
    </recommendedName>
</protein>
<organism evidence="3 4">
    <name type="scientific">Hypothenemus hampei</name>
    <name type="common">Coffee berry borer</name>
    <dbReference type="NCBI Taxonomy" id="57062"/>
    <lineage>
        <taxon>Eukaryota</taxon>
        <taxon>Metazoa</taxon>
        <taxon>Ecdysozoa</taxon>
        <taxon>Arthropoda</taxon>
        <taxon>Hexapoda</taxon>
        <taxon>Insecta</taxon>
        <taxon>Pterygota</taxon>
        <taxon>Neoptera</taxon>
        <taxon>Endopterygota</taxon>
        <taxon>Coleoptera</taxon>
        <taxon>Polyphaga</taxon>
        <taxon>Cucujiformia</taxon>
        <taxon>Curculionidae</taxon>
        <taxon>Scolytinae</taxon>
        <taxon>Hypothenemus</taxon>
    </lineage>
</organism>
<name>A0ABD1F9X8_HYPHA</name>
<feature type="domain" description="Peptidase S1" evidence="2">
    <location>
        <begin position="31"/>
        <end position="177"/>
    </location>
</feature>
<evidence type="ECO:0000259" key="2">
    <source>
        <dbReference type="SMART" id="SM00020"/>
    </source>
</evidence>
<evidence type="ECO:0000313" key="4">
    <source>
        <dbReference type="Proteomes" id="UP001566132"/>
    </source>
</evidence>
<comment type="caution">
    <text evidence="3">The sequence shown here is derived from an EMBL/GenBank/DDBJ whole genome shotgun (WGS) entry which is preliminary data.</text>
</comment>
<reference evidence="3 4" key="1">
    <citation type="submission" date="2024-05" db="EMBL/GenBank/DDBJ databases">
        <title>Genetic variation in Jamaican populations of the coffee berry borer (Hypothenemus hampei).</title>
        <authorList>
            <person name="Errbii M."/>
            <person name="Myrie A."/>
        </authorList>
    </citation>
    <scope>NUCLEOTIDE SEQUENCE [LARGE SCALE GENOMIC DNA]</scope>
    <source>
        <strain evidence="3">JA-Hopewell-2020-01-JO</strain>
        <tissue evidence="3">Whole body</tissue>
    </source>
</reference>
<dbReference type="Proteomes" id="UP001566132">
    <property type="component" value="Unassembled WGS sequence"/>
</dbReference>
<accession>A0ABD1F9X8</accession>
<dbReference type="AlphaFoldDB" id="A0ABD1F9X8"/>
<keyword evidence="1" id="KW-1015">Disulfide bond</keyword>
<evidence type="ECO:0000256" key="1">
    <source>
        <dbReference type="ARBA" id="ARBA00023157"/>
    </source>
</evidence>
<gene>
    <name evidence="3" type="ORF">ABEB36_002744</name>
</gene>
<dbReference type="Gene3D" id="2.40.10.10">
    <property type="entry name" value="Trypsin-like serine proteases"/>
    <property type="match status" value="3"/>
</dbReference>
<dbReference type="InterPro" id="IPR043504">
    <property type="entry name" value="Peptidase_S1_PA_chymotrypsin"/>
</dbReference>
<dbReference type="SMART" id="SM00020">
    <property type="entry name" value="Tryp_SPc"/>
    <property type="match status" value="1"/>
</dbReference>
<dbReference type="InterPro" id="IPR001254">
    <property type="entry name" value="Trypsin_dom"/>
</dbReference>
<sequence>MTNSLTVSFPALTNLVFRLLFPIQNHQIYQRVVFSKEAEPHSRPYQVYIVLMLKGGDAQICGGALISSNYNKEYQITKNYITHKNYEYDPKGYMKHDIALIKPNELIKLSKNIQLINLDDDTCKHSNCLICTRTLDFHSASTGNSAVVNGTVIGVLSGGMCMVFSYYTRVTSYLDWIEDNSNVKVMD</sequence>
<dbReference type="SUPFAM" id="SSF50494">
    <property type="entry name" value="Trypsin-like serine proteases"/>
    <property type="match status" value="1"/>
</dbReference>
<dbReference type="InterPro" id="IPR009003">
    <property type="entry name" value="Peptidase_S1_PA"/>
</dbReference>
<keyword evidence="4" id="KW-1185">Reference proteome</keyword>
<evidence type="ECO:0000313" key="3">
    <source>
        <dbReference type="EMBL" id="KAL1513322.1"/>
    </source>
</evidence>
<dbReference type="PANTHER" id="PTHR24271">
    <property type="entry name" value="KALLIKREIN-RELATED"/>
    <property type="match status" value="1"/>
</dbReference>
<dbReference type="PANTHER" id="PTHR24271:SF50">
    <property type="match status" value="1"/>
</dbReference>
<dbReference type="EMBL" id="JBDJPC010000002">
    <property type="protein sequence ID" value="KAL1513322.1"/>
    <property type="molecule type" value="Genomic_DNA"/>
</dbReference>
<proteinExistence type="predicted"/>